<accession>A0AB40AJ88</accession>
<keyword evidence="5" id="KW-0805">Transcription regulation</keyword>
<feature type="region of interest" description="Disordered" evidence="11">
    <location>
        <begin position="1"/>
        <end position="68"/>
    </location>
</feature>
<dbReference type="Pfam" id="PF00096">
    <property type="entry name" value="zf-C2H2"/>
    <property type="match status" value="1"/>
</dbReference>
<keyword evidence="13" id="KW-1185">Reference proteome</keyword>
<keyword evidence="4" id="KW-0862">Zinc</keyword>
<dbReference type="PANTHER" id="PTHR10593">
    <property type="entry name" value="SERINE/THREONINE-PROTEIN KINASE RIO"/>
    <property type="match status" value="1"/>
</dbReference>
<keyword evidence="6" id="KW-0804">Transcription</keyword>
<name>A0AB40AJ88_DIOCR</name>
<evidence type="ECO:0000256" key="9">
    <source>
        <dbReference type="ARBA" id="ARBA00083437"/>
    </source>
</evidence>
<keyword evidence="2" id="KW-0677">Repeat</keyword>
<dbReference type="InterPro" id="IPR031140">
    <property type="entry name" value="IDD1-16"/>
</dbReference>
<evidence type="ECO:0000259" key="12">
    <source>
        <dbReference type="PROSITE" id="PS50157"/>
    </source>
</evidence>
<evidence type="ECO:0000256" key="2">
    <source>
        <dbReference type="ARBA" id="ARBA00022737"/>
    </source>
</evidence>
<proteinExistence type="predicted"/>
<keyword evidence="3 10" id="KW-0863">Zinc-finger</keyword>
<sequence length="426" mass="47325">MSSLSTGGESFSSGSTREDGVKQQGQRQPQNQSYEPSVPTEVKNSKQQASTLPVKKRRNHPGTPDPTAEVIALSPKTLMTRNRFICEICNKGFQRDQNLQLHRRGHNLPWKLKQRTNIETRKRVYICPEVTCVHHDPSRALGDLTGIKKHFFRKHGEKKWECEKCSKKYAVQSDLKAHSKTCGTREYKCDCGTIFSRRDSFVSHRAFCDALEEDNIRVDEGLRDSKTRNFKGENPQLIMPVSGNNTSMIKSSFAQDFIPMPIKSMRMADVGMFSSNSGPVFGLIRSIPSSPASLQLSHDSPGGSSAHMSATVLLQKATQMGVTSSCSINSTMMQQSFIPNMRSFGQLQQTQMVGIDEGGHATLKNINGDGNTTAVDFLGIDGQRALVGLHEKEFETISQQMLQSLHAFHQPMAHGHAAIGKPMWDV</sequence>
<dbReference type="RefSeq" id="XP_039115067.1">
    <property type="nucleotide sequence ID" value="XM_039259133.1"/>
</dbReference>
<evidence type="ECO:0000256" key="8">
    <source>
        <dbReference type="ARBA" id="ARBA00072973"/>
    </source>
</evidence>
<dbReference type="FunFam" id="3.30.160.60:FF:000131">
    <property type="entry name" value="protein indeterminate-domain 5, chloroplastic-like"/>
    <property type="match status" value="1"/>
</dbReference>
<feature type="compositionally biased region" description="Low complexity" evidence="11">
    <location>
        <begin position="1"/>
        <end position="15"/>
    </location>
</feature>
<feature type="domain" description="C2H2-type" evidence="12">
    <location>
        <begin position="84"/>
        <end position="106"/>
    </location>
</feature>
<dbReference type="PANTHER" id="PTHR10593:SF234">
    <property type="entry name" value="C2H2-TYPE DOMAIN-CONTAINING PROTEIN"/>
    <property type="match status" value="1"/>
</dbReference>
<feature type="compositionally biased region" description="Polar residues" evidence="11">
    <location>
        <begin position="23"/>
        <end position="35"/>
    </location>
</feature>
<evidence type="ECO:0000313" key="14">
    <source>
        <dbReference type="RefSeq" id="XP_039115067.1"/>
    </source>
</evidence>
<organism evidence="13 14">
    <name type="scientific">Dioscorea cayennensis subsp. rotundata</name>
    <name type="common">White Guinea yam</name>
    <name type="synonym">Dioscorea rotundata</name>
    <dbReference type="NCBI Taxonomy" id="55577"/>
    <lineage>
        <taxon>Eukaryota</taxon>
        <taxon>Viridiplantae</taxon>
        <taxon>Streptophyta</taxon>
        <taxon>Embryophyta</taxon>
        <taxon>Tracheophyta</taxon>
        <taxon>Spermatophyta</taxon>
        <taxon>Magnoliopsida</taxon>
        <taxon>Liliopsida</taxon>
        <taxon>Dioscoreales</taxon>
        <taxon>Dioscoreaceae</taxon>
        <taxon>Dioscorea</taxon>
    </lineage>
</organism>
<dbReference type="PROSITE" id="PS00028">
    <property type="entry name" value="ZINC_FINGER_C2H2_1"/>
    <property type="match status" value="1"/>
</dbReference>
<comment type="function">
    <text evidence="7">Transcription activator that acts as a flowering master switch in both long and short days, independently of the circadian clock. Promotes flowering upstream of HD1 by up-regulating FTL1, FTL4, FTL5, FTL6, EHD1, HD3A and RFT1. Seems to repress FTL11 expression. May recognize the consensus motif 5'-TTTGTCGTAAT-3' in target gene promoters.</text>
</comment>
<dbReference type="Pfam" id="PF22995">
    <property type="entry name" value="C2CH-3rd_BIRD-IDD"/>
    <property type="match status" value="1"/>
</dbReference>
<dbReference type="Pfam" id="PF22996">
    <property type="entry name" value="C2H2-2nd_BIRD-IDD"/>
    <property type="match status" value="1"/>
</dbReference>
<dbReference type="InterPro" id="IPR055186">
    <property type="entry name" value="C2H2-2nd_BIRD-IDD"/>
</dbReference>
<dbReference type="InterPro" id="IPR013087">
    <property type="entry name" value="Znf_C2H2_type"/>
</dbReference>
<reference evidence="14" key="1">
    <citation type="submission" date="2025-08" db="UniProtKB">
        <authorList>
            <consortium name="RefSeq"/>
        </authorList>
    </citation>
    <scope>IDENTIFICATION</scope>
</reference>
<dbReference type="AlphaFoldDB" id="A0AB40AJ88"/>
<dbReference type="FunFam" id="3.30.160.60:FF:000554">
    <property type="entry name" value="protein indeterminate-domain 12-like"/>
    <property type="match status" value="1"/>
</dbReference>
<dbReference type="Pfam" id="PF22992">
    <property type="entry name" value="C2CH-4th_BIRD-IDD"/>
    <property type="match status" value="1"/>
</dbReference>
<dbReference type="Proteomes" id="UP001515500">
    <property type="component" value="Chromosome 19"/>
</dbReference>
<evidence type="ECO:0000256" key="5">
    <source>
        <dbReference type="ARBA" id="ARBA00023015"/>
    </source>
</evidence>
<dbReference type="PROSITE" id="PS50157">
    <property type="entry name" value="ZINC_FINGER_C2H2_2"/>
    <property type="match status" value="2"/>
</dbReference>
<dbReference type="InterPro" id="IPR036236">
    <property type="entry name" value="Znf_C2H2_sf"/>
</dbReference>
<dbReference type="InterPro" id="IPR055187">
    <property type="entry name" value="C2CH-3rd_BIRD-IDD"/>
</dbReference>
<evidence type="ECO:0000256" key="4">
    <source>
        <dbReference type="ARBA" id="ARBA00022833"/>
    </source>
</evidence>
<gene>
    <name evidence="14" type="primary">LOC120250328</name>
</gene>
<evidence type="ECO:0000256" key="1">
    <source>
        <dbReference type="ARBA" id="ARBA00022723"/>
    </source>
</evidence>
<dbReference type="SUPFAM" id="SSF57667">
    <property type="entry name" value="beta-beta-alpha zinc fingers"/>
    <property type="match status" value="1"/>
</dbReference>
<dbReference type="GO" id="GO:0005634">
    <property type="term" value="C:nucleus"/>
    <property type="evidence" value="ECO:0007669"/>
    <property type="project" value="TreeGrafter"/>
</dbReference>
<evidence type="ECO:0000313" key="13">
    <source>
        <dbReference type="Proteomes" id="UP001515500"/>
    </source>
</evidence>
<evidence type="ECO:0000256" key="6">
    <source>
        <dbReference type="ARBA" id="ARBA00023163"/>
    </source>
</evidence>
<keyword evidence="1" id="KW-0479">Metal-binding</keyword>
<evidence type="ECO:0000256" key="11">
    <source>
        <dbReference type="SAM" id="MobiDB-lite"/>
    </source>
</evidence>
<dbReference type="Gene3D" id="3.30.160.60">
    <property type="entry name" value="Classic Zinc Finger"/>
    <property type="match status" value="2"/>
</dbReference>
<feature type="domain" description="C2H2-type" evidence="12">
    <location>
        <begin position="160"/>
        <end position="188"/>
    </location>
</feature>
<protein>
    <recommendedName>
        <fullName evidence="8">Protein EARLY HEADING DATE 2</fullName>
    </recommendedName>
    <alternativeName>
        <fullName evidence="9">Protein RICE INDETERMINATE 1</fullName>
    </alternativeName>
</protein>
<dbReference type="InterPro" id="IPR055185">
    <property type="entry name" value="C2CH-4th_BIRD-IDD"/>
</dbReference>
<dbReference type="GeneID" id="120250328"/>
<evidence type="ECO:0000256" key="10">
    <source>
        <dbReference type="PROSITE-ProRule" id="PRU00042"/>
    </source>
</evidence>
<dbReference type="GO" id="GO:0003700">
    <property type="term" value="F:DNA-binding transcription factor activity"/>
    <property type="evidence" value="ECO:0007669"/>
    <property type="project" value="TreeGrafter"/>
</dbReference>
<dbReference type="SMART" id="SM00355">
    <property type="entry name" value="ZnF_C2H2"/>
    <property type="match status" value="3"/>
</dbReference>
<evidence type="ECO:0000256" key="3">
    <source>
        <dbReference type="ARBA" id="ARBA00022771"/>
    </source>
</evidence>
<dbReference type="GO" id="GO:0008270">
    <property type="term" value="F:zinc ion binding"/>
    <property type="evidence" value="ECO:0007669"/>
    <property type="project" value="UniProtKB-KW"/>
</dbReference>
<evidence type="ECO:0000256" key="7">
    <source>
        <dbReference type="ARBA" id="ARBA00059785"/>
    </source>
</evidence>